<dbReference type="PANTHER" id="PTHR24302">
    <property type="entry name" value="CYTOCHROME P450 FAMILY 3"/>
    <property type="match status" value="1"/>
</dbReference>
<evidence type="ECO:0000256" key="6">
    <source>
        <dbReference type="ARBA" id="ARBA00023004"/>
    </source>
</evidence>
<evidence type="ECO:0000256" key="7">
    <source>
        <dbReference type="ARBA" id="ARBA00023033"/>
    </source>
</evidence>
<dbReference type="InterPro" id="IPR036396">
    <property type="entry name" value="Cyt_P450_sf"/>
</dbReference>
<gene>
    <name evidence="12" type="ORF">NEMVEDRAFT_v1g175140</name>
</gene>
<evidence type="ECO:0000256" key="3">
    <source>
        <dbReference type="ARBA" id="ARBA00022617"/>
    </source>
</evidence>
<dbReference type="AlphaFoldDB" id="A7SWV9"/>
<dbReference type="eggNOG" id="KOG0158">
    <property type="taxonomic scope" value="Eukaryota"/>
</dbReference>
<dbReference type="GO" id="GO:0004497">
    <property type="term" value="F:monooxygenase activity"/>
    <property type="evidence" value="ECO:0007669"/>
    <property type="project" value="UniProtKB-KW"/>
</dbReference>
<dbReference type="GO" id="GO:0016705">
    <property type="term" value="F:oxidoreductase activity, acting on paired donors, with incorporation or reduction of molecular oxygen"/>
    <property type="evidence" value="ECO:0007669"/>
    <property type="project" value="InterPro"/>
</dbReference>
<dbReference type="PRINTS" id="PR00385">
    <property type="entry name" value="P450"/>
</dbReference>
<dbReference type="InParanoid" id="A7SWV9"/>
<evidence type="ECO:0000256" key="10">
    <source>
        <dbReference type="RuleBase" id="RU000461"/>
    </source>
</evidence>
<evidence type="ECO:0000256" key="2">
    <source>
        <dbReference type="ARBA" id="ARBA00010617"/>
    </source>
</evidence>
<keyword evidence="7 10" id="KW-0503">Monooxygenase</keyword>
<dbReference type="EMBL" id="DS469870">
    <property type="protein sequence ID" value="EDO31797.1"/>
    <property type="molecule type" value="Genomic_DNA"/>
</dbReference>
<name>A7SWV9_NEMVE</name>
<feature type="binding site" description="axial binding residue" evidence="9">
    <location>
        <position position="445"/>
    </location>
    <ligand>
        <name>heme</name>
        <dbReference type="ChEBI" id="CHEBI:30413"/>
    </ligand>
    <ligandPart>
        <name>Fe</name>
        <dbReference type="ChEBI" id="CHEBI:18248"/>
    </ligandPart>
</feature>
<organism evidence="12 13">
    <name type="scientific">Nematostella vectensis</name>
    <name type="common">Starlet sea anemone</name>
    <dbReference type="NCBI Taxonomy" id="45351"/>
    <lineage>
        <taxon>Eukaryota</taxon>
        <taxon>Metazoa</taxon>
        <taxon>Cnidaria</taxon>
        <taxon>Anthozoa</taxon>
        <taxon>Hexacorallia</taxon>
        <taxon>Actiniaria</taxon>
        <taxon>Edwardsiidae</taxon>
        <taxon>Nematostella</taxon>
    </lineage>
</organism>
<dbReference type="Pfam" id="PF00067">
    <property type="entry name" value="p450"/>
    <property type="match status" value="1"/>
</dbReference>
<dbReference type="InterPro" id="IPR002403">
    <property type="entry name" value="Cyt_P450_E_grp-IV"/>
</dbReference>
<dbReference type="InterPro" id="IPR017972">
    <property type="entry name" value="Cyt_P450_CS"/>
</dbReference>
<proteinExistence type="inferred from homology"/>
<dbReference type="GO" id="GO:0020037">
    <property type="term" value="F:heme binding"/>
    <property type="evidence" value="ECO:0007669"/>
    <property type="project" value="InterPro"/>
</dbReference>
<keyword evidence="13" id="KW-1185">Reference proteome</keyword>
<keyword evidence="3 9" id="KW-0349">Heme</keyword>
<comment type="cofactor">
    <cofactor evidence="1 9">
        <name>heme</name>
        <dbReference type="ChEBI" id="CHEBI:30413"/>
    </cofactor>
</comment>
<accession>A7SWV9</accession>
<evidence type="ECO:0000256" key="11">
    <source>
        <dbReference type="SAM" id="Phobius"/>
    </source>
</evidence>
<keyword evidence="11" id="KW-1133">Transmembrane helix</keyword>
<evidence type="ECO:0000256" key="8">
    <source>
        <dbReference type="ARBA" id="ARBA00043906"/>
    </source>
</evidence>
<keyword evidence="5 10" id="KW-0560">Oxidoreductase</keyword>
<reference evidence="12 13" key="1">
    <citation type="journal article" date="2007" name="Science">
        <title>Sea anemone genome reveals ancestral eumetazoan gene repertoire and genomic organization.</title>
        <authorList>
            <person name="Putnam N.H."/>
            <person name="Srivastava M."/>
            <person name="Hellsten U."/>
            <person name="Dirks B."/>
            <person name="Chapman J."/>
            <person name="Salamov A."/>
            <person name="Terry A."/>
            <person name="Shapiro H."/>
            <person name="Lindquist E."/>
            <person name="Kapitonov V.V."/>
            <person name="Jurka J."/>
            <person name="Genikhovich G."/>
            <person name="Grigoriev I.V."/>
            <person name="Lucas S.M."/>
            <person name="Steele R.E."/>
            <person name="Finnerty J.R."/>
            <person name="Technau U."/>
            <person name="Martindale M.Q."/>
            <person name="Rokhsar D.S."/>
        </authorList>
    </citation>
    <scope>NUCLEOTIDE SEQUENCE [LARGE SCALE GENOMIC DNA]</scope>
    <source>
        <strain evidence="13">CH2 X CH6</strain>
    </source>
</reference>
<dbReference type="STRING" id="45351.A7SWV9"/>
<dbReference type="InterPro" id="IPR001128">
    <property type="entry name" value="Cyt_P450"/>
</dbReference>
<sequence length="500" mass="57134">MECDTEFQYIARNQWTVLIAVIVVVFWSYIYFAWPSDLPLPGPKPWPFPISAIIYSRAVKRLGGTHGLQFEYFKKYGRVYKMYSSGRIPTICVMEPEMIKQIMVKDFMKFRNRGLPLTLPPPLDSEMFLAKYPKWKRVRKVIAPAFSGSKLKGTVGLIEGAAERMNAKLESYSQTGKIVEMTDLFSLCILDVILSSAFGVDTSDFQTSSDHTLLNKAKVIFNRPFLIAIIGVLPFANFLSRFVDVVGNAGFFMDLGWNIIQQRERQKSSDRYDVVQIMIEANQTVIDGESKLNENEMRATCLSFLAAGYETTATTLINASYFLATNNHVQEKLAEEIKSALEKDGNMSTYDFVHSIDYLDWVIKEVLRLCPPGHRHLRECEEECVINGVTFPKGVYVQIPTYSIHHDPDVWPDPFTFDPERFSPEQESTRHPFTYLPFGAGPRQCVGMRFANMVMKITLVQILAAGYRFRVSEKTTPLVLRSFVQLKPLAPIYLKFEKVE</sequence>
<evidence type="ECO:0000256" key="5">
    <source>
        <dbReference type="ARBA" id="ARBA00023002"/>
    </source>
</evidence>
<evidence type="ECO:0000256" key="4">
    <source>
        <dbReference type="ARBA" id="ARBA00022723"/>
    </source>
</evidence>
<feature type="transmembrane region" description="Helical" evidence="11">
    <location>
        <begin position="15"/>
        <end position="34"/>
    </location>
</feature>
<comment type="function">
    <text evidence="8">Cytochromes P450 are a group of heme-thiolate monooxygenases. They oxidize a variety of structurally unrelated compounds, including steroids, fatty acids, and xenobiotics.</text>
</comment>
<dbReference type="GO" id="GO:0005506">
    <property type="term" value="F:iron ion binding"/>
    <property type="evidence" value="ECO:0007669"/>
    <property type="project" value="InterPro"/>
</dbReference>
<dbReference type="PRINTS" id="PR00465">
    <property type="entry name" value="EP450IV"/>
</dbReference>
<evidence type="ECO:0000313" key="12">
    <source>
        <dbReference type="EMBL" id="EDO31797.1"/>
    </source>
</evidence>
<dbReference type="PROSITE" id="PS00086">
    <property type="entry name" value="CYTOCHROME_P450"/>
    <property type="match status" value="1"/>
</dbReference>
<keyword evidence="6 9" id="KW-0408">Iron</keyword>
<protein>
    <recommendedName>
        <fullName evidence="14">Cytochrome P450</fullName>
    </recommendedName>
</protein>
<dbReference type="SUPFAM" id="SSF48264">
    <property type="entry name" value="Cytochrome P450"/>
    <property type="match status" value="1"/>
</dbReference>
<keyword evidence="4 9" id="KW-0479">Metal-binding</keyword>
<dbReference type="PANTHER" id="PTHR24302:SF15">
    <property type="entry name" value="FATTY-ACID PEROXYGENASE"/>
    <property type="match status" value="1"/>
</dbReference>
<dbReference type="Gene3D" id="1.10.630.10">
    <property type="entry name" value="Cytochrome P450"/>
    <property type="match status" value="1"/>
</dbReference>
<evidence type="ECO:0000256" key="1">
    <source>
        <dbReference type="ARBA" id="ARBA00001971"/>
    </source>
</evidence>
<comment type="similarity">
    <text evidence="2 10">Belongs to the cytochrome P450 family.</text>
</comment>
<keyword evidence="11" id="KW-0472">Membrane</keyword>
<evidence type="ECO:0008006" key="14">
    <source>
        <dbReference type="Google" id="ProtNLM"/>
    </source>
</evidence>
<dbReference type="InterPro" id="IPR050705">
    <property type="entry name" value="Cytochrome_P450_3A"/>
</dbReference>
<dbReference type="FunFam" id="1.10.630.10:FF:000182">
    <property type="entry name" value="Cytochrome P450 3A4"/>
    <property type="match status" value="1"/>
</dbReference>
<dbReference type="CDD" id="cd11055">
    <property type="entry name" value="CYP3A-like"/>
    <property type="match status" value="1"/>
</dbReference>
<dbReference type="HOGENOM" id="CLU_001570_5_2_1"/>
<dbReference type="Proteomes" id="UP000001593">
    <property type="component" value="Unassembled WGS sequence"/>
</dbReference>
<dbReference type="PhylomeDB" id="A7SWV9"/>
<evidence type="ECO:0000256" key="9">
    <source>
        <dbReference type="PIRSR" id="PIRSR602403-1"/>
    </source>
</evidence>
<evidence type="ECO:0000313" key="13">
    <source>
        <dbReference type="Proteomes" id="UP000001593"/>
    </source>
</evidence>
<keyword evidence="11" id="KW-0812">Transmembrane</keyword>